<sequence>MNKYSIKAFCHSEFADFSSTLKRTSWDATNDEYLCNDVLTLPVYDFDQYVKNRFDNDKLPASPDAIYIGNKKLYFIEFKNQHPADIDTAQVKRKFVKGTE</sequence>
<comment type="caution">
    <text evidence="1">The sequence shown here is derived from an EMBL/GenBank/DDBJ whole genome shotgun (WGS) entry which is preliminary data.</text>
</comment>
<evidence type="ECO:0000313" key="1">
    <source>
        <dbReference type="EMBL" id="RUO57896.1"/>
    </source>
</evidence>
<dbReference type="Proteomes" id="UP000288127">
    <property type="component" value="Unassembled WGS sequence"/>
</dbReference>
<dbReference type="EMBL" id="PIPZ01000008">
    <property type="protein sequence ID" value="RUO57896.1"/>
    <property type="molecule type" value="Genomic_DNA"/>
</dbReference>
<proteinExistence type="predicted"/>
<keyword evidence="2" id="KW-1185">Reference proteome</keyword>
<organism evidence="1 2">
    <name type="scientific">Pseudidiomarina marina</name>
    <dbReference type="NCBI Taxonomy" id="502366"/>
    <lineage>
        <taxon>Bacteria</taxon>
        <taxon>Pseudomonadati</taxon>
        <taxon>Pseudomonadota</taxon>
        <taxon>Gammaproteobacteria</taxon>
        <taxon>Alteromonadales</taxon>
        <taxon>Idiomarinaceae</taxon>
        <taxon>Pseudidiomarina</taxon>
    </lineage>
</organism>
<gene>
    <name evidence="1" type="ORF">CWI76_11585</name>
</gene>
<accession>A0A432YAK3</accession>
<dbReference type="AlphaFoldDB" id="A0A432YAK3"/>
<dbReference type="RefSeq" id="WP_198678623.1">
    <property type="nucleotide sequence ID" value="NZ_PIPZ01000008.1"/>
</dbReference>
<protein>
    <submittedName>
        <fullName evidence="1">Uncharacterized protein</fullName>
    </submittedName>
</protein>
<name>A0A432YAK3_9GAMM</name>
<reference evidence="2" key="1">
    <citation type="journal article" date="2018" name="Front. Microbiol.">
        <title>Genome-Based Analysis Reveals the Taxonomy and Diversity of the Family Idiomarinaceae.</title>
        <authorList>
            <person name="Liu Y."/>
            <person name="Lai Q."/>
            <person name="Shao Z."/>
        </authorList>
    </citation>
    <scope>NUCLEOTIDE SEQUENCE [LARGE SCALE GENOMIC DNA]</scope>
    <source>
        <strain evidence="2">PIM1</strain>
    </source>
</reference>
<feature type="non-terminal residue" evidence="1">
    <location>
        <position position="100"/>
    </location>
</feature>
<evidence type="ECO:0000313" key="2">
    <source>
        <dbReference type="Proteomes" id="UP000288127"/>
    </source>
</evidence>